<comment type="caution">
    <text evidence="1">The sequence shown here is derived from an EMBL/GenBank/DDBJ whole genome shotgun (WGS) entry which is preliminary data.</text>
</comment>
<gene>
    <name evidence="1" type="ORF">L195_g026541</name>
</gene>
<organism evidence="1 2">
    <name type="scientific">Trifolium pratense</name>
    <name type="common">Red clover</name>
    <dbReference type="NCBI Taxonomy" id="57577"/>
    <lineage>
        <taxon>Eukaryota</taxon>
        <taxon>Viridiplantae</taxon>
        <taxon>Streptophyta</taxon>
        <taxon>Embryophyta</taxon>
        <taxon>Tracheophyta</taxon>
        <taxon>Spermatophyta</taxon>
        <taxon>Magnoliopsida</taxon>
        <taxon>eudicotyledons</taxon>
        <taxon>Gunneridae</taxon>
        <taxon>Pentapetalae</taxon>
        <taxon>rosids</taxon>
        <taxon>fabids</taxon>
        <taxon>Fabales</taxon>
        <taxon>Fabaceae</taxon>
        <taxon>Papilionoideae</taxon>
        <taxon>50 kb inversion clade</taxon>
        <taxon>NPAAA clade</taxon>
        <taxon>Hologalegina</taxon>
        <taxon>IRL clade</taxon>
        <taxon>Trifolieae</taxon>
        <taxon>Trifolium</taxon>
    </lineage>
</organism>
<evidence type="ECO:0000313" key="1">
    <source>
        <dbReference type="EMBL" id="PNY03216.1"/>
    </source>
</evidence>
<dbReference type="Proteomes" id="UP000236291">
    <property type="component" value="Unassembled WGS sequence"/>
</dbReference>
<reference evidence="1 2" key="1">
    <citation type="journal article" date="2014" name="Am. J. Bot.">
        <title>Genome assembly and annotation for red clover (Trifolium pratense; Fabaceae).</title>
        <authorList>
            <person name="Istvanek J."/>
            <person name="Jaros M."/>
            <person name="Krenek A."/>
            <person name="Repkova J."/>
        </authorList>
    </citation>
    <scope>NUCLEOTIDE SEQUENCE [LARGE SCALE GENOMIC DNA]</scope>
    <source>
        <strain evidence="2">cv. Tatra</strain>
        <tissue evidence="1">Young leaves</tissue>
    </source>
</reference>
<evidence type="ECO:0000313" key="2">
    <source>
        <dbReference type="Proteomes" id="UP000236291"/>
    </source>
</evidence>
<sequence>MTLQPFSDSHLMTINAIKGLGPALGDYIYNLHHPHKVHNSLHFTRDLNGAMSDAVTLLIR</sequence>
<dbReference type="EMBL" id="ASHM01022354">
    <property type="protein sequence ID" value="PNY03216.1"/>
    <property type="molecule type" value="Genomic_DNA"/>
</dbReference>
<protein>
    <submittedName>
        <fullName evidence="1">Uncharacterized protein</fullName>
    </submittedName>
</protein>
<dbReference type="AlphaFoldDB" id="A0A2K3NJJ0"/>
<reference evidence="1 2" key="2">
    <citation type="journal article" date="2017" name="Front. Plant Sci.">
        <title>Gene Classification and Mining of Molecular Markers Useful in Red Clover (Trifolium pratense) Breeding.</title>
        <authorList>
            <person name="Istvanek J."/>
            <person name="Dluhosova J."/>
            <person name="Dluhos P."/>
            <person name="Patkova L."/>
            <person name="Nedelnik J."/>
            <person name="Repkova J."/>
        </authorList>
    </citation>
    <scope>NUCLEOTIDE SEQUENCE [LARGE SCALE GENOMIC DNA]</scope>
    <source>
        <strain evidence="2">cv. Tatra</strain>
        <tissue evidence="1">Young leaves</tissue>
    </source>
</reference>
<proteinExistence type="predicted"/>
<accession>A0A2K3NJJ0</accession>
<name>A0A2K3NJJ0_TRIPR</name>